<dbReference type="RefSeq" id="WP_326279790.1">
    <property type="nucleotide sequence ID" value="NZ_JAYKYV010000017.1"/>
</dbReference>
<comment type="caution">
    <text evidence="1">The sequence shown here is derived from an EMBL/GenBank/DDBJ whole genome shotgun (WGS) entry which is preliminary data.</text>
</comment>
<proteinExistence type="predicted"/>
<evidence type="ECO:0000313" key="1">
    <source>
        <dbReference type="EMBL" id="MEC4266703.1"/>
    </source>
</evidence>
<protein>
    <recommendedName>
        <fullName evidence="3">Lipid/polyisoprenoid-binding YceI-like domain-containing protein</fullName>
    </recommendedName>
</protein>
<reference evidence="1 2" key="1">
    <citation type="submission" date="2024-01" db="EMBL/GenBank/DDBJ databases">
        <title>The strains designed SYSU M86414 and SYSU M84420 isolated from the marine sediment in San Sha City (Hainan Province, China).</title>
        <authorList>
            <person name="Guo D."/>
        </authorList>
    </citation>
    <scope>NUCLEOTIDE SEQUENCE [LARGE SCALE GENOMIC DNA]</scope>
    <source>
        <strain evidence="1 2">SYSU M84420</strain>
    </source>
</reference>
<sequence length="59" mass="6367">MLGLFSPPEDDDIIKDITYDTTAKHLTFSFAFTIPGADNVTGNDLHISGEVDITALKAI</sequence>
<evidence type="ECO:0000313" key="2">
    <source>
        <dbReference type="Proteomes" id="UP001355298"/>
    </source>
</evidence>
<name>A0ABU6IUS7_9FLAO</name>
<organism evidence="1 2">
    <name type="scientific">Flagellimonas halotolerans</name>
    <dbReference type="NCBI Taxonomy" id="3112164"/>
    <lineage>
        <taxon>Bacteria</taxon>
        <taxon>Pseudomonadati</taxon>
        <taxon>Bacteroidota</taxon>
        <taxon>Flavobacteriia</taxon>
        <taxon>Flavobacteriales</taxon>
        <taxon>Flavobacteriaceae</taxon>
        <taxon>Flagellimonas</taxon>
    </lineage>
</organism>
<gene>
    <name evidence="1" type="ORF">VOP03_15205</name>
</gene>
<evidence type="ECO:0008006" key="3">
    <source>
        <dbReference type="Google" id="ProtNLM"/>
    </source>
</evidence>
<dbReference type="Proteomes" id="UP001355298">
    <property type="component" value="Unassembled WGS sequence"/>
</dbReference>
<accession>A0ABU6IUS7</accession>
<keyword evidence="2" id="KW-1185">Reference proteome</keyword>
<dbReference type="EMBL" id="JAYMGW010000017">
    <property type="protein sequence ID" value="MEC4266703.1"/>
    <property type="molecule type" value="Genomic_DNA"/>
</dbReference>